<dbReference type="AlphaFoldDB" id="A0AAY4DRR7"/>
<reference evidence="9" key="3">
    <citation type="submission" date="2025-09" db="UniProtKB">
        <authorList>
            <consortium name="Ensembl"/>
        </authorList>
    </citation>
    <scope>IDENTIFICATION</scope>
</reference>
<keyword evidence="10" id="KW-1185">Reference proteome</keyword>
<dbReference type="Ensembl" id="ENSDCDT00010057310.1">
    <property type="protein sequence ID" value="ENSDCDP00010047096.1"/>
    <property type="gene ID" value="ENSDCDG00010028579.1"/>
</dbReference>
<protein>
    <submittedName>
        <fullName evidence="9">Uncharacterized protein</fullName>
    </submittedName>
</protein>
<dbReference type="GO" id="GO:0016020">
    <property type="term" value="C:membrane"/>
    <property type="evidence" value="ECO:0007669"/>
    <property type="project" value="UniProtKB-SubCell"/>
</dbReference>
<keyword evidence="4 8" id="KW-1133">Transmembrane helix</keyword>
<feature type="transmembrane region" description="Helical" evidence="8">
    <location>
        <begin position="42"/>
        <end position="64"/>
    </location>
</feature>
<reference evidence="9" key="2">
    <citation type="submission" date="2025-08" db="UniProtKB">
        <authorList>
            <consortium name="Ensembl"/>
        </authorList>
    </citation>
    <scope>IDENTIFICATION</scope>
</reference>
<dbReference type="PANTHER" id="PTHR31870:SF2">
    <property type="entry name" value="CHROMOSOME 11 OPEN READING FRAME 87"/>
    <property type="match status" value="1"/>
</dbReference>
<feature type="region of interest" description="Disordered" evidence="7">
    <location>
        <begin position="74"/>
        <end position="101"/>
    </location>
</feature>
<name>A0AAY4DRR7_9TELE</name>
<feature type="compositionally biased region" description="Low complexity" evidence="7">
    <location>
        <begin position="87"/>
        <end position="98"/>
    </location>
</feature>
<evidence type="ECO:0000256" key="3">
    <source>
        <dbReference type="ARBA" id="ARBA00022729"/>
    </source>
</evidence>
<keyword evidence="3" id="KW-0732">Signal</keyword>
<proteinExistence type="predicted"/>
<dbReference type="InterPro" id="IPR037670">
    <property type="entry name" value="C11orf87"/>
</dbReference>
<gene>
    <name evidence="9" type="primary">LOC114793000</name>
</gene>
<evidence type="ECO:0000313" key="9">
    <source>
        <dbReference type="Ensembl" id="ENSDCDP00010047096.1"/>
    </source>
</evidence>
<dbReference type="PANTHER" id="PTHR31870">
    <property type="entry name" value="SI:DKEY-183I3.9-RELATED"/>
    <property type="match status" value="1"/>
</dbReference>
<evidence type="ECO:0000256" key="4">
    <source>
        <dbReference type="ARBA" id="ARBA00022989"/>
    </source>
</evidence>
<keyword evidence="6" id="KW-0325">Glycoprotein</keyword>
<dbReference type="GeneID" id="114793000"/>
<evidence type="ECO:0000256" key="2">
    <source>
        <dbReference type="ARBA" id="ARBA00022692"/>
    </source>
</evidence>
<dbReference type="GeneTree" id="ENSGT00940000169096"/>
<evidence type="ECO:0000256" key="1">
    <source>
        <dbReference type="ARBA" id="ARBA00004479"/>
    </source>
</evidence>
<evidence type="ECO:0000256" key="7">
    <source>
        <dbReference type="SAM" id="MobiDB-lite"/>
    </source>
</evidence>
<keyword evidence="5 8" id="KW-0472">Membrane</keyword>
<sequence length="132" mass="14050">MSSGTGETLALSVPRCGSPGAADTNSTCLNPVGHLQLLSATFALGLVGVLITGIIFVSLVTFHFHRFKMKRRKMERAEEEYEKDNSPAPAKGKTTPAPFIIVRPVKSPENSSGLESKDDNVHCAVLDTAAVP</sequence>
<evidence type="ECO:0000256" key="6">
    <source>
        <dbReference type="ARBA" id="ARBA00023180"/>
    </source>
</evidence>
<evidence type="ECO:0000256" key="5">
    <source>
        <dbReference type="ARBA" id="ARBA00023136"/>
    </source>
</evidence>
<comment type="subcellular location">
    <subcellularLocation>
        <location evidence="1">Membrane</location>
        <topology evidence="1">Single-pass type I membrane protein</topology>
    </subcellularLocation>
</comment>
<reference evidence="9 10" key="1">
    <citation type="submission" date="2020-06" db="EMBL/GenBank/DDBJ databases">
        <authorList>
            <consortium name="Wellcome Sanger Institute Data Sharing"/>
        </authorList>
    </citation>
    <scope>NUCLEOTIDE SEQUENCE [LARGE SCALE GENOMIC DNA]</scope>
</reference>
<keyword evidence="2 8" id="KW-0812">Transmembrane</keyword>
<accession>A0AAY4DRR7</accession>
<dbReference type="Proteomes" id="UP000694580">
    <property type="component" value="Chromosome 6"/>
</dbReference>
<evidence type="ECO:0000313" key="10">
    <source>
        <dbReference type="Proteomes" id="UP000694580"/>
    </source>
</evidence>
<dbReference type="RefSeq" id="XP_028840412.1">
    <property type="nucleotide sequence ID" value="XM_028984579.1"/>
</dbReference>
<organism evidence="9 10">
    <name type="scientific">Denticeps clupeoides</name>
    <name type="common">denticle herring</name>
    <dbReference type="NCBI Taxonomy" id="299321"/>
    <lineage>
        <taxon>Eukaryota</taxon>
        <taxon>Metazoa</taxon>
        <taxon>Chordata</taxon>
        <taxon>Craniata</taxon>
        <taxon>Vertebrata</taxon>
        <taxon>Euteleostomi</taxon>
        <taxon>Actinopterygii</taxon>
        <taxon>Neopterygii</taxon>
        <taxon>Teleostei</taxon>
        <taxon>Clupei</taxon>
        <taxon>Clupeiformes</taxon>
        <taxon>Denticipitoidei</taxon>
        <taxon>Denticipitidae</taxon>
        <taxon>Denticeps</taxon>
    </lineage>
</organism>
<evidence type="ECO:0000256" key="8">
    <source>
        <dbReference type="SAM" id="Phobius"/>
    </source>
</evidence>